<evidence type="ECO:0000313" key="20">
    <source>
        <dbReference type="EMBL" id="MBI6630399.1"/>
    </source>
</evidence>
<evidence type="ECO:0000256" key="16">
    <source>
        <dbReference type="ARBA" id="ARBA00023209"/>
    </source>
</evidence>
<feature type="transmembrane region" description="Helical" evidence="19">
    <location>
        <begin position="104"/>
        <end position="122"/>
    </location>
</feature>
<dbReference type="PANTHER" id="PTHR46382">
    <property type="entry name" value="PHOSPHATIDATE CYTIDYLYLTRANSFERASE"/>
    <property type="match status" value="1"/>
</dbReference>
<keyword evidence="14" id="KW-0443">Lipid metabolism</keyword>
<keyword evidence="11 18" id="KW-0812">Transmembrane</keyword>
<dbReference type="Proteomes" id="UP000613255">
    <property type="component" value="Unassembled WGS sequence"/>
</dbReference>
<keyword evidence="15 19" id="KW-0472">Membrane</keyword>
<feature type="transmembrane region" description="Helical" evidence="19">
    <location>
        <begin position="128"/>
        <end position="147"/>
    </location>
</feature>
<keyword evidence="10 18" id="KW-0808">Transferase</keyword>
<dbReference type="InterPro" id="IPR000374">
    <property type="entry name" value="PC_trans"/>
</dbReference>
<evidence type="ECO:0000256" key="3">
    <source>
        <dbReference type="ARBA" id="ARBA00005119"/>
    </source>
</evidence>
<feature type="transmembrane region" description="Helical" evidence="19">
    <location>
        <begin position="20"/>
        <end position="48"/>
    </location>
</feature>
<evidence type="ECO:0000256" key="7">
    <source>
        <dbReference type="ARBA" id="ARBA00019373"/>
    </source>
</evidence>
<comment type="similarity">
    <text evidence="5 18">Belongs to the CDS family.</text>
</comment>
<evidence type="ECO:0000256" key="15">
    <source>
        <dbReference type="ARBA" id="ARBA00023136"/>
    </source>
</evidence>
<proteinExistence type="inferred from homology"/>
<dbReference type="GO" id="GO:0016024">
    <property type="term" value="P:CDP-diacylglycerol biosynthetic process"/>
    <property type="evidence" value="ECO:0007669"/>
    <property type="project" value="TreeGrafter"/>
</dbReference>
<evidence type="ECO:0000256" key="8">
    <source>
        <dbReference type="ARBA" id="ARBA00022475"/>
    </source>
</evidence>
<comment type="catalytic activity">
    <reaction evidence="1 18">
        <text>a 1,2-diacyl-sn-glycero-3-phosphate + CTP + H(+) = a CDP-1,2-diacyl-sn-glycerol + diphosphate</text>
        <dbReference type="Rhea" id="RHEA:16229"/>
        <dbReference type="ChEBI" id="CHEBI:15378"/>
        <dbReference type="ChEBI" id="CHEBI:33019"/>
        <dbReference type="ChEBI" id="CHEBI:37563"/>
        <dbReference type="ChEBI" id="CHEBI:58332"/>
        <dbReference type="ChEBI" id="CHEBI:58608"/>
        <dbReference type="EC" id="2.7.7.41"/>
    </reaction>
</comment>
<reference evidence="20" key="1">
    <citation type="submission" date="2020-12" db="EMBL/GenBank/DDBJ databases">
        <title>Pontibaca salina gen. nov., sp. nov., isolated from marine sediment.</title>
        <authorList>
            <person name="Bo J."/>
            <person name="Wang S."/>
            <person name="Song X."/>
            <person name="Du Z."/>
        </authorList>
    </citation>
    <scope>NUCLEOTIDE SEQUENCE</scope>
    <source>
        <strain evidence="20">S1109L</strain>
    </source>
</reference>
<evidence type="ECO:0000256" key="19">
    <source>
        <dbReference type="SAM" id="Phobius"/>
    </source>
</evidence>
<name>A0A934HVQ5_9RHOB</name>
<evidence type="ECO:0000256" key="6">
    <source>
        <dbReference type="ARBA" id="ARBA00012487"/>
    </source>
</evidence>
<dbReference type="PANTHER" id="PTHR46382:SF1">
    <property type="entry name" value="PHOSPHATIDATE CYTIDYLYLTRANSFERASE"/>
    <property type="match status" value="1"/>
</dbReference>
<dbReference type="EMBL" id="JAEIJD010000009">
    <property type="protein sequence ID" value="MBI6630399.1"/>
    <property type="molecule type" value="Genomic_DNA"/>
</dbReference>
<accession>A0A934HVQ5</accession>
<keyword evidence="12 18" id="KW-0548">Nucleotidyltransferase</keyword>
<evidence type="ECO:0000256" key="2">
    <source>
        <dbReference type="ARBA" id="ARBA00004651"/>
    </source>
</evidence>
<evidence type="ECO:0000256" key="5">
    <source>
        <dbReference type="ARBA" id="ARBA00010185"/>
    </source>
</evidence>
<keyword evidence="8" id="KW-1003">Cell membrane</keyword>
<dbReference type="EC" id="2.7.7.41" evidence="6 18"/>
<keyword evidence="13 19" id="KW-1133">Transmembrane helix</keyword>
<dbReference type="Pfam" id="PF01148">
    <property type="entry name" value="CTP_transf_1"/>
    <property type="match status" value="1"/>
</dbReference>
<feature type="transmembrane region" description="Helical" evidence="19">
    <location>
        <begin position="68"/>
        <end position="92"/>
    </location>
</feature>
<dbReference type="PROSITE" id="PS01315">
    <property type="entry name" value="CDS"/>
    <property type="match status" value="1"/>
</dbReference>
<evidence type="ECO:0000313" key="21">
    <source>
        <dbReference type="Proteomes" id="UP000613255"/>
    </source>
</evidence>
<feature type="transmembrane region" description="Helical" evidence="19">
    <location>
        <begin position="238"/>
        <end position="257"/>
    </location>
</feature>
<evidence type="ECO:0000256" key="17">
    <source>
        <dbReference type="ARBA" id="ARBA00023264"/>
    </source>
</evidence>
<comment type="subcellular location">
    <subcellularLocation>
        <location evidence="2">Cell membrane</location>
        <topology evidence="2">Multi-pass membrane protein</topology>
    </subcellularLocation>
</comment>
<organism evidence="20 21">
    <name type="scientific">Pontibaca salina</name>
    <dbReference type="NCBI Taxonomy" id="2795731"/>
    <lineage>
        <taxon>Bacteria</taxon>
        <taxon>Pseudomonadati</taxon>
        <taxon>Pseudomonadota</taxon>
        <taxon>Alphaproteobacteria</taxon>
        <taxon>Rhodobacterales</taxon>
        <taxon>Roseobacteraceae</taxon>
        <taxon>Pontibaca</taxon>
    </lineage>
</organism>
<keyword evidence="9" id="KW-0444">Lipid biosynthesis</keyword>
<evidence type="ECO:0000256" key="9">
    <source>
        <dbReference type="ARBA" id="ARBA00022516"/>
    </source>
</evidence>
<dbReference type="GO" id="GO:0005886">
    <property type="term" value="C:plasma membrane"/>
    <property type="evidence" value="ECO:0007669"/>
    <property type="project" value="UniProtKB-SubCell"/>
</dbReference>
<feature type="transmembrane region" description="Helical" evidence="19">
    <location>
        <begin position="167"/>
        <end position="186"/>
    </location>
</feature>
<evidence type="ECO:0000256" key="10">
    <source>
        <dbReference type="ARBA" id="ARBA00022679"/>
    </source>
</evidence>
<evidence type="ECO:0000256" key="18">
    <source>
        <dbReference type="RuleBase" id="RU003938"/>
    </source>
</evidence>
<evidence type="ECO:0000256" key="13">
    <source>
        <dbReference type="ARBA" id="ARBA00022989"/>
    </source>
</evidence>
<comment type="pathway">
    <text evidence="4">Lipid metabolism.</text>
</comment>
<gene>
    <name evidence="20" type="ORF">JAO82_10985</name>
</gene>
<evidence type="ECO:0000256" key="1">
    <source>
        <dbReference type="ARBA" id="ARBA00001698"/>
    </source>
</evidence>
<evidence type="ECO:0000256" key="11">
    <source>
        <dbReference type="ARBA" id="ARBA00022692"/>
    </source>
</evidence>
<evidence type="ECO:0000256" key="12">
    <source>
        <dbReference type="ARBA" id="ARBA00022695"/>
    </source>
</evidence>
<keyword evidence="21" id="KW-1185">Reference proteome</keyword>
<evidence type="ECO:0000256" key="4">
    <source>
        <dbReference type="ARBA" id="ARBA00005189"/>
    </source>
</evidence>
<protein>
    <recommendedName>
        <fullName evidence="7 18">Phosphatidate cytidylyltransferase</fullName>
        <ecNumber evidence="6 18">2.7.7.41</ecNumber>
    </recommendedName>
</protein>
<dbReference type="AlphaFoldDB" id="A0A934HVQ5"/>
<dbReference type="RefSeq" id="WP_198686428.1">
    <property type="nucleotide sequence ID" value="NZ_JAEIJD010000009.1"/>
</dbReference>
<keyword evidence="17" id="KW-1208">Phospholipid metabolism</keyword>
<evidence type="ECO:0000256" key="14">
    <source>
        <dbReference type="ARBA" id="ARBA00023098"/>
    </source>
</evidence>
<sequence>MSAQGRWSDLGPRIGSAVVLVAVSLAAVWIGGAVFQGFIALACSAMVWELTRMLDPAMRNRAVPLGLLGGAAIFAAVYLPAIAGIALLLAVALIGGAVLSRHRVILVLYGALILLAGYEMIALRAVSVVWLLWLISVVIASDVAGYFAGKVIGGAKFWPRISPNKTWSGTGAGWLGAALVGLGFAVTQNVTLALVPMSVLVAFAAQMGDIAESAIKRRVGVKDSSGLIPGHGGFLDRFDGMLGAALLVLLIGAWIGLPQGTF</sequence>
<dbReference type="GO" id="GO:0004605">
    <property type="term" value="F:phosphatidate cytidylyltransferase activity"/>
    <property type="evidence" value="ECO:0007669"/>
    <property type="project" value="UniProtKB-EC"/>
</dbReference>
<comment type="pathway">
    <text evidence="3 18">Phospholipid metabolism; CDP-diacylglycerol biosynthesis; CDP-diacylglycerol from sn-glycerol 3-phosphate: step 3/3.</text>
</comment>
<keyword evidence="16" id="KW-0594">Phospholipid biosynthesis</keyword>
<comment type="caution">
    <text evidence="20">The sequence shown here is derived from an EMBL/GenBank/DDBJ whole genome shotgun (WGS) entry which is preliminary data.</text>
</comment>